<dbReference type="OrthoDB" id="3689580at2759"/>
<accession>A0A9P4TEP1</accession>
<feature type="region of interest" description="Disordered" evidence="1">
    <location>
        <begin position="218"/>
        <end position="261"/>
    </location>
</feature>
<sequence length="261" mass="31272">METYSEQKKSEKQPLRIDDLYFEWDRTQLRDPRPTPGRERQPYYTETDDIPVAFLERLQESRSIYKSERPSGRLTNAIKHEMSVAERLHNPWTTFHDLYQCYHKGREGSPTYDPAGFQLDYDKVCEWQKPKPYNKQRMIRGMDRAVEQAQSRRKQMASLFFIDPERAESGGIGEEYIRDHVSKDLGIPWHQIGPEQVQPWRDRGFAPVKYEQWWKQPTEVERKRMSKMSTGQYLRKDIWPPGMEPKKQQTKTKKQQTKTKK</sequence>
<name>A0A9P4TEP1_CURKU</name>
<evidence type="ECO:0000313" key="2">
    <source>
        <dbReference type="EMBL" id="KAF3002422.1"/>
    </source>
</evidence>
<proteinExistence type="predicted"/>
<feature type="region of interest" description="Disordered" evidence="1">
    <location>
        <begin position="27"/>
        <end position="46"/>
    </location>
</feature>
<gene>
    <name evidence="2" type="ORF">E8E13_003668</name>
</gene>
<dbReference type="EMBL" id="SWKU01000011">
    <property type="protein sequence ID" value="KAF3002422.1"/>
    <property type="molecule type" value="Genomic_DNA"/>
</dbReference>
<dbReference type="AlphaFoldDB" id="A0A9P4TEP1"/>
<dbReference type="Proteomes" id="UP000801428">
    <property type="component" value="Unassembled WGS sequence"/>
</dbReference>
<keyword evidence="3" id="KW-1185">Reference proteome</keyword>
<protein>
    <submittedName>
        <fullName evidence="2">Uncharacterized protein</fullName>
    </submittedName>
</protein>
<comment type="caution">
    <text evidence="2">The sequence shown here is derived from an EMBL/GenBank/DDBJ whole genome shotgun (WGS) entry which is preliminary data.</text>
</comment>
<evidence type="ECO:0000313" key="3">
    <source>
        <dbReference type="Proteomes" id="UP000801428"/>
    </source>
</evidence>
<organism evidence="2 3">
    <name type="scientific">Curvularia kusanoi</name>
    <name type="common">Cochliobolus kusanoi</name>
    <dbReference type="NCBI Taxonomy" id="90978"/>
    <lineage>
        <taxon>Eukaryota</taxon>
        <taxon>Fungi</taxon>
        <taxon>Dikarya</taxon>
        <taxon>Ascomycota</taxon>
        <taxon>Pezizomycotina</taxon>
        <taxon>Dothideomycetes</taxon>
        <taxon>Pleosporomycetidae</taxon>
        <taxon>Pleosporales</taxon>
        <taxon>Pleosporineae</taxon>
        <taxon>Pleosporaceae</taxon>
        <taxon>Curvularia</taxon>
    </lineage>
</organism>
<reference evidence="2" key="1">
    <citation type="submission" date="2019-04" db="EMBL/GenBank/DDBJ databases">
        <title>Sequencing of skin fungus with MAO and IRED activity.</title>
        <authorList>
            <person name="Marsaioli A.J."/>
            <person name="Bonatto J.M.C."/>
            <person name="Reis Junior O."/>
        </authorList>
    </citation>
    <scope>NUCLEOTIDE SEQUENCE</scope>
    <source>
        <strain evidence="2">30M1</strain>
    </source>
</reference>
<feature type="compositionally biased region" description="Basic residues" evidence="1">
    <location>
        <begin position="248"/>
        <end position="261"/>
    </location>
</feature>
<feature type="compositionally biased region" description="Basic and acidic residues" evidence="1">
    <location>
        <begin position="27"/>
        <end position="41"/>
    </location>
</feature>
<evidence type="ECO:0000256" key="1">
    <source>
        <dbReference type="SAM" id="MobiDB-lite"/>
    </source>
</evidence>